<dbReference type="PANTHER" id="PTHR42203">
    <property type="entry name" value="UPF0058 PROTEIN MJ1205"/>
    <property type="match status" value="1"/>
</dbReference>
<proteinExistence type="predicted"/>
<sequence>MHVPPHTVAMHKDELLELHEQMVTIMEYFRDDMDSVDPELFDAYQELDVRPSDVHKSKSEHKHAVFVLGNSLATAMSEDEFSDAGRVSKRMKELAEDAERKL</sequence>
<dbReference type="Pfam" id="PF01893">
    <property type="entry name" value="UPF0058"/>
    <property type="match status" value="1"/>
</dbReference>
<evidence type="ECO:0008006" key="3">
    <source>
        <dbReference type="Google" id="ProtNLM"/>
    </source>
</evidence>
<dbReference type="PANTHER" id="PTHR42203:SF2">
    <property type="entry name" value="UPF0058 PROTEIN MJ1205"/>
    <property type="match status" value="1"/>
</dbReference>
<dbReference type="InterPro" id="IPR036519">
    <property type="entry name" value="UPF0058_sf"/>
</dbReference>
<evidence type="ECO:0000313" key="1">
    <source>
        <dbReference type="EMBL" id="GGK65385.1"/>
    </source>
</evidence>
<evidence type="ECO:0000313" key="2">
    <source>
        <dbReference type="Proteomes" id="UP000614221"/>
    </source>
</evidence>
<dbReference type="AlphaFoldDB" id="A0A830EYY9"/>
<dbReference type="EMBL" id="BMPD01000002">
    <property type="protein sequence ID" value="GGK65385.1"/>
    <property type="molecule type" value="Genomic_DNA"/>
</dbReference>
<gene>
    <name evidence="1" type="ORF">GCM10009067_17270</name>
</gene>
<protein>
    <recommendedName>
        <fullName evidence="3">Metal-binding protein</fullName>
    </recommendedName>
</protein>
<reference evidence="1" key="2">
    <citation type="submission" date="2020-09" db="EMBL/GenBank/DDBJ databases">
        <authorList>
            <person name="Sun Q."/>
            <person name="Ohkuma M."/>
        </authorList>
    </citation>
    <scope>NUCLEOTIDE SEQUENCE</scope>
    <source>
        <strain evidence="1">JCM 19018</strain>
    </source>
</reference>
<name>A0A830EYY9_9EURY</name>
<accession>A0A830EYY9</accession>
<comment type="caution">
    <text evidence="1">The sequence shown here is derived from an EMBL/GenBank/DDBJ whole genome shotgun (WGS) entry which is preliminary data.</text>
</comment>
<reference evidence="1" key="1">
    <citation type="journal article" date="2014" name="Int. J. Syst. Evol. Microbiol.">
        <title>Complete genome sequence of Corynebacterium casei LMG S-19264T (=DSM 44701T), isolated from a smear-ripened cheese.</title>
        <authorList>
            <consortium name="US DOE Joint Genome Institute (JGI-PGF)"/>
            <person name="Walter F."/>
            <person name="Albersmeier A."/>
            <person name="Kalinowski J."/>
            <person name="Ruckert C."/>
        </authorList>
    </citation>
    <scope>NUCLEOTIDE SEQUENCE</scope>
    <source>
        <strain evidence="1">JCM 19018</strain>
    </source>
</reference>
<dbReference type="Gene3D" id="1.20.1270.110">
    <property type="entry name" value="Uncharacterised protein family UPF0058"/>
    <property type="match status" value="1"/>
</dbReference>
<dbReference type="SUPFAM" id="SSF140371">
    <property type="entry name" value="Vng1086c-like"/>
    <property type="match status" value="1"/>
</dbReference>
<dbReference type="Proteomes" id="UP000614221">
    <property type="component" value="Unassembled WGS sequence"/>
</dbReference>
<dbReference type="InterPro" id="IPR002753">
    <property type="entry name" value="UPF0058"/>
</dbReference>
<organism evidence="1 2">
    <name type="scientific">Haloarcula sebkhae</name>
    <dbReference type="NCBI Taxonomy" id="932660"/>
    <lineage>
        <taxon>Archaea</taxon>
        <taxon>Methanobacteriati</taxon>
        <taxon>Methanobacteriota</taxon>
        <taxon>Stenosarchaea group</taxon>
        <taxon>Halobacteria</taxon>
        <taxon>Halobacteriales</taxon>
        <taxon>Haloarculaceae</taxon>
        <taxon>Haloarcula</taxon>
    </lineage>
</organism>